<comment type="caution">
    <text evidence="2">The sequence shown here is derived from an EMBL/GenBank/DDBJ whole genome shotgun (WGS) entry which is preliminary data.</text>
</comment>
<evidence type="ECO:0000256" key="1">
    <source>
        <dbReference type="SAM" id="Phobius"/>
    </source>
</evidence>
<proteinExistence type="predicted"/>
<keyword evidence="1" id="KW-0812">Transmembrane</keyword>
<dbReference type="AlphaFoldDB" id="A0AAW2HPY3"/>
<accession>A0AAW2HPY3</accession>
<reference evidence="2" key="1">
    <citation type="journal article" date="2024" name="Gigascience">
        <title>Chromosome-level genome of the poultry shaft louse Menopon gallinae provides insight into the host-switching and adaptive evolution of parasitic lice.</title>
        <authorList>
            <person name="Xu Y."/>
            <person name="Ma L."/>
            <person name="Liu S."/>
            <person name="Liang Y."/>
            <person name="Liu Q."/>
            <person name="He Z."/>
            <person name="Tian L."/>
            <person name="Duan Y."/>
            <person name="Cai W."/>
            <person name="Li H."/>
            <person name="Song F."/>
        </authorList>
    </citation>
    <scope>NUCLEOTIDE SEQUENCE</scope>
    <source>
        <strain evidence="2">Cailab_2023a</strain>
    </source>
</reference>
<name>A0AAW2HPY3_9NEOP</name>
<keyword evidence="1" id="KW-1133">Transmembrane helix</keyword>
<organism evidence="2">
    <name type="scientific">Menopon gallinae</name>
    <name type="common">poultry shaft louse</name>
    <dbReference type="NCBI Taxonomy" id="328185"/>
    <lineage>
        <taxon>Eukaryota</taxon>
        <taxon>Metazoa</taxon>
        <taxon>Ecdysozoa</taxon>
        <taxon>Arthropoda</taxon>
        <taxon>Hexapoda</taxon>
        <taxon>Insecta</taxon>
        <taxon>Pterygota</taxon>
        <taxon>Neoptera</taxon>
        <taxon>Paraneoptera</taxon>
        <taxon>Psocodea</taxon>
        <taxon>Troctomorpha</taxon>
        <taxon>Phthiraptera</taxon>
        <taxon>Amblycera</taxon>
        <taxon>Menoponidae</taxon>
        <taxon>Menopon</taxon>
    </lineage>
</organism>
<evidence type="ECO:0008006" key="3">
    <source>
        <dbReference type="Google" id="ProtNLM"/>
    </source>
</evidence>
<keyword evidence="1" id="KW-0472">Membrane</keyword>
<dbReference type="EMBL" id="JARGDH010000004">
    <property type="protein sequence ID" value="KAL0271567.1"/>
    <property type="molecule type" value="Genomic_DNA"/>
</dbReference>
<sequence length="67" mass="7641">MDFRFVRCFIYILIFFAPGGSAFFTLPFIRCYKVLTCPGLNLTVTTTTTPESLIDPRTTTMRPTELP</sequence>
<protein>
    <recommendedName>
        <fullName evidence="3">Secreted protein</fullName>
    </recommendedName>
</protein>
<feature type="transmembrane region" description="Helical" evidence="1">
    <location>
        <begin position="9"/>
        <end position="29"/>
    </location>
</feature>
<gene>
    <name evidence="2" type="ORF">PYX00_008623</name>
</gene>
<evidence type="ECO:0000313" key="2">
    <source>
        <dbReference type="EMBL" id="KAL0271567.1"/>
    </source>
</evidence>